<accession>G3XCK5</accession>
<dbReference type="PROSITE" id="PS51318">
    <property type="entry name" value="TAT"/>
    <property type="match status" value="1"/>
</dbReference>
<dbReference type="GO" id="GO:0030170">
    <property type="term" value="F:pyridoxal phosphate binding"/>
    <property type="evidence" value="ECO:0007669"/>
    <property type="project" value="InterPro"/>
</dbReference>
<dbReference type="CDD" id="cd00609">
    <property type="entry name" value="AAT_like"/>
    <property type="match status" value="1"/>
</dbReference>
<dbReference type="PANTHER" id="PTHR43643:SF3">
    <property type="entry name" value="HISTIDINOL-PHOSPHATE AMINOTRANSFERASE"/>
    <property type="match status" value="1"/>
</dbReference>
<dbReference type="InterPro" id="IPR004839">
    <property type="entry name" value="Aminotransferase_I/II_large"/>
</dbReference>
<evidence type="ECO:0000256" key="1">
    <source>
        <dbReference type="ARBA" id="ARBA00007970"/>
    </source>
</evidence>
<dbReference type="InterPro" id="IPR015424">
    <property type="entry name" value="PyrdxlP-dep_Trfase"/>
</dbReference>
<dbReference type="RefSeq" id="NP_251221.1">
    <property type="nucleotide sequence ID" value="NC_002516.2"/>
</dbReference>
<keyword evidence="4" id="KW-0663">Pyridoxal phosphate</keyword>
<dbReference type="SMR" id="G3XCK5"/>
<evidence type="ECO:0000259" key="6">
    <source>
        <dbReference type="Pfam" id="PF00155"/>
    </source>
</evidence>
<evidence type="ECO:0000256" key="5">
    <source>
        <dbReference type="SAM" id="SignalP"/>
    </source>
</evidence>
<evidence type="ECO:0000256" key="4">
    <source>
        <dbReference type="ARBA" id="ARBA00022898"/>
    </source>
</evidence>
<dbReference type="Gene3D" id="3.40.640.10">
    <property type="entry name" value="Type I PLP-dependent aspartate aminotransferase-like (Major domain)"/>
    <property type="match status" value="1"/>
</dbReference>
<dbReference type="GO" id="GO:0008483">
    <property type="term" value="F:transaminase activity"/>
    <property type="evidence" value="ECO:0007669"/>
    <property type="project" value="UniProtKB-KW"/>
</dbReference>
<dbReference type="InterPro" id="IPR006311">
    <property type="entry name" value="TAT_signal"/>
</dbReference>
<feature type="chain" id="PRO_5015091853" evidence="5">
    <location>
        <begin position="29"/>
        <end position="374"/>
    </location>
</feature>
<dbReference type="InterPro" id="IPR015422">
    <property type="entry name" value="PyrdxlP-dep_Trfase_small"/>
</dbReference>
<keyword evidence="3 7" id="KW-0808">Transferase</keyword>
<comment type="similarity">
    <text evidence="1">Belongs to the class-II pyridoxal-phosphate-dependent aminotransferase family. Histidinol-phosphate aminotransferase subfamily.</text>
</comment>
<protein>
    <submittedName>
        <fullName evidence="8">Aminotransferase class I/II-fold pyridoxal phosphate-dependent enzyme</fullName>
    </submittedName>
    <submittedName>
        <fullName evidence="7">Periplasmic aminotransferase</fullName>
    </submittedName>
</protein>
<sequence length="374" mass="40715">MPALSRRSFVTLTALASSSILLSPRAFAGSGATSAAGKPQETFLDFNESPYGPSAKARAAMQRAAALCGRYDYDAQDALVGLFAKQNGIPAECVHAYCGSRQPLQYAVAAFTGKERGLVIADPSYDSVVGAAQAQGAKVAAVPLDAEAAHDIERMLAAAQRDAGLIYICNPNNPTGTLTPHERIVRAIERKPERSVVLVDEAYIHFSDAPSVVGLAVQRQDVLVLRTFSKLYGMAGARLGLAIGHPQLLARLERFGGHNVVPSPTAHAGLESLRDDDLVPRRKQQNAEVRERTIAWLRQQGFRCTASQSNCFMVDMRRPAELVIAELEKQRVHVGRPWASWPNWVRVTVGSEEEMQAFRSAFASVSRRHQVAMR</sequence>
<reference evidence="7" key="1">
    <citation type="journal article" date="2001" name="Genome Biol.">
        <title>The emerging periplasm-localized subclass of AroQ chorismate mutases, exemplified by those from Salmonella typhimurium and Pseudomonas aeruginosa.</title>
        <authorList>
            <person name="Calhoun D.H."/>
            <person name="Bonner C.A."/>
            <person name="Gu W."/>
            <person name="Xie G."/>
            <person name="Jensen R.A."/>
        </authorList>
    </citation>
    <scope>NUCLEOTIDE SEQUENCE</scope>
    <source>
        <strain evidence="7">PAO1</strain>
    </source>
</reference>
<dbReference type="Gene3D" id="3.90.1150.10">
    <property type="entry name" value="Aspartate Aminotransferase, domain 1"/>
    <property type="match status" value="1"/>
</dbReference>
<organism evidence="7">
    <name type="scientific">Pseudomonas aeruginosa</name>
    <dbReference type="NCBI Taxonomy" id="287"/>
    <lineage>
        <taxon>Bacteria</taxon>
        <taxon>Pseudomonadati</taxon>
        <taxon>Pseudomonadota</taxon>
        <taxon>Gammaproteobacteria</taxon>
        <taxon>Pseudomonadales</taxon>
        <taxon>Pseudomonadaceae</taxon>
        <taxon>Pseudomonas</taxon>
    </lineage>
</organism>
<feature type="signal peptide" evidence="5">
    <location>
        <begin position="1"/>
        <end position="28"/>
    </location>
</feature>
<dbReference type="AlphaFoldDB" id="G3XCK5"/>
<evidence type="ECO:0000313" key="7">
    <source>
        <dbReference type="EMBL" id="AAK73354.1"/>
    </source>
</evidence>
<dbReference type="RefSeq" id="WP_003113323.1">
    <property type="nucleotide sequence ID" value="NZ_AP014839.1"/>
</dbReference>
<keyword evidence="2 7" id="KW-0032">Aminotransferase</keyword>
<dbReference type="InterPro" id="IPR050106">
    <property type="entry name" value="HistidinolP_aminotransfase"/>
</dbReference>
<dbReference type="OMA" id="IMMGPGS"/>
<dbReference type="InterPro" id="IPR015421">
    <property type="entry name" value="PyrdxlP-dep_Trfase_major"/>
</dbReference>
<dbReference type="PANTHER" id="PTHR43643">
    <property type="entry name" value="HISTIDINOL-PHOSPHATE AMINOTRANSFERASE 2"/>
    <property type="match status" value="1"/>
</dbReference>
<dbReference type="eggNOG" id="COG0079">
    <property type="taxonomic scope" value="Bacteria"/>
</dbReference>
<dbReference type="SUPFAM" id="SSF53383">
    <property type="entry name" value="PLP-dependent transferases"/>
    <property type="match status" value="1"/>
</dbReference>
<proteinExistence type="inferred from homology"/>
<dbReference type="KEGG" id="pae:PA2531"/>
<evidence type="ECO:0000313" key="8">
    <source>
        <dbReference type="EMBL" id="MZZ12692.1"/>
    </source>
</evidence>
<dbReference type="Proteomes" id="UP000644192">
    <property type="component" value="Unassembled WGS sequence"/>
</dbReference>
<keyword evidence="5" id="KW-0732">Signal</keyword>
<dbReference type="EMBL" id="AF389866">
    <property type="protein sequence ID" value="AAK73354.1"/>
    <property type="molecule type" value="Genomic_DNA"/>
</dbReference>
<dbReference type="PIR" id="D83328">
    <property type="entry name" value="D83328"/>
</dbReference>
<dbReference type="Pfam" id="PF00155">
    <property type="entry name" value="Aminotran_1_2"/>
    <property type="match status" value="1"/>
</dbReference>
<dbReference type="PATRIC" id="fig|287.1479.peg.1031"/>
<dbReference type="NCBIfam" id="NF006580">
    <property type="entry name" value="PRK09105.1"/>
    <property type="match status" value="1"/>
</dbReference>
<name>G3XCK5_PSEAI</name>
<evidence type="ECO:0000256" key="3">
    <source>
        <dbReference type="ARBA" id="ARBA00022679"/>
    </source>
</evidence>
<feature type="domain" description="Aminotransferase class I/classII large" evidence="6">
    <location>
        <begin position="58"/>
        <end position="360"/>
    </location>
</feature>
<reference evidence="8" key="2">
    <citation type="submission" date="2020-01" db="EMBL/GenBank/DDBJ databases">
        <title>Bacteria Cultured from War Wounds Associated with the Conflict in Eastern Ukraine.</title>
        <authorList>
            <person name="Snesrud E."/>
            <person name="Galac M.R."/>
            <person name="Mc Gann P."/>
            <person name="Valentine K."/>
            <person name="Viacheslav K."/>
        </authorList>
    </citation>
    <scope>NUCLEOTIDE SEQUENCE</scope>
    <source>
        <strain evidence="8">VNMU148</strain>
    </source>
</reference>
<dbReference type="EMBL" id="WXZT01000006">
    <property type="protein sequence ID" value="MZZ12692.1"/>
    <property type="molecule type" value="Genomic_DNA"/>
</dbReference>
<evidence type="ECO:0000256" key="2">
    <source>
        <dbReference type="ARBA" id="ARBA00022576"/>
    </source>
</evidence>
<gene>
    <name evidence="8" type="ORF">GUL26_10575</name>
</gene>